<protein>
    <submittedName>
        <fullName evidence="1">Uncharacterized protein</fullName>
    </submittedName>
</protein>
<dbReference type="Proteomes" id="UP000233556">
    <property type="component" value="Unassembled WGS sequence"/>
</dbReference>
<name>A0A2I0T9P0_LIMLA</name>
<reference evidence="2" key="2">
    <citation type="submission" date="2017-12" db="EMBL/GenBank/DDBJ databases">
        <title>Genome sequence of the Bar-tailed Godwit (Limosa lapponica baueri).</title>
        <authorList>
            <person name="Lima N.C.B."/>
            <person name="Parody-Merino A.M."/>
            <person name="Battley P.F."/>
            <person name="Fidler A.E."/>
            <person name="Prosdocimi F."/>
        </authorList>
    </citation>
    <scope>NUCLEOTIDE SEQUENCE [LARGE SCALE GENOMIC DNA]</scope>
</reference>
<sequence>MDWPEGRDFGALPEKVACAQEAPPYNELSEDERHYALFIDGSCHVVENHSKWKAAVWSPTRQVAEATEGEGRDLLSKLEAQITFDKNKIRVHIPQSNVWEAQIYVLQELLKITEHGGKEVPINSLSEIEDTVTPFVWATEKPGRAKSAKLVKIELKPGAKLWDESHDWSTAIGGYELFRRDGIGKEGVVCEGGALYEKRKWFDCTELQ</sequence>
<dbReference type="EMBL" id="KZ514501">
    <property type="protein sequence ID" value="PKU30531.1"/>
    <property type="molecule type" value="Genomic_DNA"/>
</dbReference>
<accession>A0A2I0T9P0</accession>
<dbReference type="AlphaFoldDB" id="A0A2I0T9P0"/>
<gene>
    <name evidence="1" type="ORF">llap_19165</name>
</gene>
<organism evidence="1 2">
    <name type="scientific">Limosa lapponica baueri</name>
    <dbReference type="NCBI Taxonomy" id="1758121"/>
    <lineage>
        <taxon>Eukaryota</taxon>
        <taxon>Metazoa</taxon>
        <taxon>Chordata</taxon>
        <taxon>Craniata</taxon>
        <taxon>Vertebrata</taxon>
        <taxon>Euteleostomi</taxon>
        <taxon>Archelosauria</taxon>
        <taxon>Archosauria</taxon>
        <taxon>Dinosauria</taxon>
        <taxon>Saurischia</taxon>
        <taxon>Theropoda</taxon>
        <taxon>Coelurosauria</taxon>
        <taxon>Aves</taxon>
        <taxon>Neognathae</taxon>
        <taxon>Neoaves</taxon>
        <taxon>Charadriiformes</taxon>
        <taxon>Scolopacidae</taxon>
        <taxon>Limosa</taxon>
    </lineage>
</organism>
<proteinExistence type="predicted"/>
<reference evidence="2" key="1">
    <citation type="submission" date="2017-11" db="EMBL/GenBank/DDBJ databases">
        <authorList>
            <person name="Lima N.C."/>
            <person name="Parody-Merino A.M."/>
            <person name="Battley P.F."/>
            <person name="Fidler A.E."/>
            <person name="Prosdocimi F."/>
        </authorList>
    </citation>
    <scope>NUCLEOTIDE SEQUENCE [LARGE SCALE GENOMIC DNA]</scope>
</reference>
<dbReference type="OrthoDB" id="9399599at2759"/>
<keyword evidence="2" id="KW-1185">Reference proteome</keyword>
<evidence type="ECO:0000313" key="1">
    <source>
        <dbReference type="EMBL" id="PKU30531.1"/>
    </source>
</evidence>
<evidence type="ECO:0000313" key="2">
    <source>
        <dbReference type="Proteomes" id="UP000233556"/>
    </source>
</evidence>